<accession>A0A0B8R004</accession>
<dbReference type="RefSeq" id="WP_023189302.1">
    <property type="nucleotide sequence ID" value="NZ_BAABQR010000002.1"/>
</dbReference>
<protein>
    <submittedName>
        <fullName evidence="1">ABC-type oligopeptide transport system, periplasmic component</fullName>
    </submittedName>
</protein>
<dbReference type="Proteomes" id="UP000031847">
    <property type="component" value="Unassembled WGS sequence"/>
</dbReference>
<sequence length="46" mass="5151">MDKGSFSFAEISISSMRPEEAIEAVDKGNFDFVEISVSKLNPEFNH</sequence>
<dbReference type="PATRIC" id="fig|1360.96.peg.1621"/>
<evidence type="ECO:0000313" key="1">
    <source>
        <dbReference type="EMBL" id="GAM80518.1"/>
    </source>
</evidence>
<evidence type="ECO:0000313" key="2">
    <source>
        <dbReference type="Proteomes" id="UP000031847"/>
    </source>
</evidence>
<dbReference type="AlphaFoldDB" id="A0A0B8R004"/>
<comment type="caution">
    <text evidence="1">The sequence shown here is derived from an EMBL/GenBank/DDBJ whole genome shotgun (WGS) entry which is preliminary data.</text>
</comment>
<dbReference type="EMBL" id="BBSI01000023">
    <property type="protein sequence ID" value="GAM80518.1"/>
    <property type="molecule type" value="Genomic_DNA"/>
</dbReference>
<organism evidence="1 2">
    <name type="scientific">Lactococcus lactis subsp. lactis</name>
    <name type="common">Streptococcus lactis</name>
    <dbReference type="NCBI Taxonomy" id="1360"/>
    <lineage>
        <taxon>Bacteria</taxon>
        <taxon>Bacillati</taxon>
        <taxon>Bacillota</taxon>
        <taxon>Bacilli</taxon>
        <taxon>Lactobacillales</taxon>
        <taxon>Streptococcaceae</taxon>
        <taxon>Lactococcus</taxon>
    </lineage>
</organism>
<proteinExistence type="predicted"/>
<reference evidence="1 2" key="1">
    <citation type="submission" date="2015-01" db="EMBL/GenBank/DDBJ databases">
        <title>Lactococcus lactis subsp.lactis JCM 5805 whole genome shotgun sequence.</title>
        <authorList>
            <person name="Fujii T."/>
            <person name="Tomita Y."/>
            <person name="Ikushima S."/>
            <person name="Fujiwara D."/>
        </authorList>
    </citation>
    <scope>NUCLEOTIDE SEQUENCE [LARGE SCALE GENOMIC DNA]</scope>
    <source>
        <strain evidence="1 2">JCM 5805</strain>
    </source>
</reference>
<gene>
    <name evidence="1" type="ORF">JCM5805K_1628</name>
</gene>
<name>A0A0B8R004_LACLL</name>